<proteinExistence type="predicted"/>
<dbReference type="InParanoid" id="A0A3N4L836"/>
<evidence type="ECO:0000256" key="1">
    <source>
        <dbReference type="SAM" id="MobiDB-lite"/>
    </source>
</evidence>
<keyword evidence="2" id="KW-1133">Transmembrane helix</keyword>
<sequence>MASVRSSIEPLLSSLLGFIKHTFDSIIELFRAFYTAASTAVTSAFDLFKAILSFLISNIFLMVIVGAGFLGYTLYLERQRGQKVGPGPGGRPLAEKGHVGHGR</sequence>
<keyword evidence="4" id="KW-1185">Reference proteome</keyword>
<organism evidence="3 4">
    <name type="scientific">Terfezia boudieri ATCC MYA-4762</name>
    <dbReference type="NCBI Taxonomy" id="1051890"/>
    <lineage>
        <taxon>Eukaryota</taxon>
        <taxon>Fungi</taxon>
        <taxon>Dikarya</taxon>
        <taxon>Ascomycota</taxon>
        <taxon>Pezizomycotina</taxon>
        <taxon>Pezizomycetes</taxon>
        <taxon>Pezizales</taxon>
        <taxon>Pezizaceae</taxon>
        <taxon>Terfezia</taxon>
    </lineage>
</organism>
<keyword evidence="2" id="KW-0812">Transmembrane</keyword>
<keyword evidence="2" id="KW-0472">Membrane</keyword>
<evidence type="ECO:0000256" key="2">
    <source>
        <dbReference type="SAM" id="Phobius"/>
    </source>
</evidence>
<dbReference type="OrthoDB" id="2561686at2759"/>
<evidence type="ECO:0000313" key="4">
    <source>
        <dbReference type="Proteomes" id="UP000267821"/>
    </source>
</evidence>
<gene>
    <name evidence="3" type="ORF">L211DRAFT_814897</name>
</gene>
<dbReference type="EMBL" id="ML121601">
    <property type="protein sequence ID" value="RPB19023.1"/>
    <property type="molecule type" value="Genomic_DNA"/>
</dbReference>
<dbReference type="Proteomes" id="UP000267821">
    <property type="component" value="Unassembled WGS sequence"/>
</dbReference>
<accession>A0A3N4L836</accession>
<dbReference type="AlphaFoldDB" id="A0A3N4L836"/>
<reference evidence="3 4" key="1">
    <citation type="journal article" date="2018" name="Nat. Ecol. Evol.">
        <title>Pezizomycetes genomes reveal the molecular basis of ectomycorrhizal truffle lifestyle.</title>
        <authorList>
            <person name="Murat C."/>
            <person name="Payen T."/>
            <person name="Noel B."/>
            <person name="Kuo A."/>
            <person name="Morin E."/>
            <person name="Chen J."/>
            <person name="Kohler A."/>
            <person name="Krizsan K."/>
            <person name="Balestrini R."/>
            <person name="Da Silva C."/>
            <person name="Montanini B."/>
            <person name="Hainaut M."/>
            <person name="Levati E."/>
            <person name="Barry K.W."/>
            <person name="Belfiori B."/>
            <person name="Cichocki N."/>
            <person name="Clum A."/>
            <person name="Dockter R.B."/>
            <person name="Fauchery L."/>
            <person name="Guy J."/>
            <person name="Iotti M."/>
            <person name="Le Tacon F."/>
            <person name="Lindquist E.A."/>
            <person name="Lipzen A."/>
            <person name="Malagnac F."/>
            <person name="Mello A."/>
            <person name="Molinier V."/>
            <person name="Miyauchi S."/>
            <person name="Poulain J."/>
            <person name="Riccioni C."/>
            <person name="Rubini A."/>
            <person name="Sitrit Y."/>
            <person name="Splivallo R."/>
            <person name="Traeger S."/>
            <person name="Wang M."/>
            <person name="Zifcakova L."/>
            <person name="Wipf D."/>
            <person name="Zambonelli A."/>
            <person name="Paolocci F."/>
            <person name="Nowrousian M."/>
            <person name="Ottonello S."/>
            <person name="Baldrian P."/>
            <person name="Spatafora J.W."/>
            <person name="Henrissat B."/>
            <person name="Nagy L.G."/>
            <person name="Aury J.M."/>
            <person name="Wincker P."/>
            <person name="Grigoriev I.V."/>
            <person name="Bonfante P."/>
            <person name="Martin F.M."/>
        </authorList>
    </citation>
    <scope>NUCLEOTIDE SEQUENCE [LARGE SCALE GENOMIC DNA]</scope>
    <source>
        <strain evidence="3 4">ATCC MYA-4762</strain>
    </source>
</reference>
<name>A0A3N4L836_9PEZI</name>
<protein>
    <submittedName>
        <fullName evidence="3">Uncharacterized protein</fullName>
    </submittedName>
</protein>
<dbReference type="STRING" id="1051890.A0A3N4L836"/>
<feature type="transmembrane region" description="Helical" evidence="2">
    <location>
        <begin position="51"/>
        <end position="75"/>
    </location>
</feature>
<feature type="compositionally biased region" description="Basic and acidic residues" evidence="1">
    <location>
        <begin position="93"/>
        <end position="103"/>
    </location>
</feature>
<feature type="region of interest" description="Disordered" evidence="1">
    <location>
        <begin position="82"/>
        <end position="103"/>
    </location>
</feature>
<evidence type="ECO:0000313" key="3">
    <source>
        <dbReference type="EMBL" id="RPB19023.1"/>
    </source>
</evidence>